<feature type="compositionally biased region" description="Polar residues" evidence="1">
    <location>
        <begin position="446"/>
        <end position="461"/>
    </location>
</feature>
<dbReference type="Proteomes" id="UP000034680">
    <property type="component" value="Unassembled WGS sequence"/>
</dbReference>
<dbReference type="GO" id="GO:0003676">
    <property type="term" value="F:nucleic acid binding"/>
    <property type="evidence" value="ECO:0007669"/>
    <property type="project" value="InterPro"/>
</dbReference>
<dbReference type="EMBL" id="LCUC01000246">
    <property type="protein sequence ID" value="KKY33419.1"/>
    <property type="molecule type" value="Genomic_DNA"/>
</dbReference>
<keyword evidence="3" id="KW-1185">Reference proteome</keyword>
<dbReference type="CDD" id="cd00590">
    <property type="entry name" value="RRM_SF"/>
    <property type="match status" value="1"/>
</dbReference>
<feature type="compositionally biased region" description="Basic and acidic residues" evidence="1">
    <location>
        <begin position="155"/>
        <end position="185"/>
    </location>
</feature>
<organism evidence="2 3">
    <name type="scientific">Diaporthe ampelina</name>
    <dbReference type="NCBI Taxonomy" id="1214573"/>
    <lineage>
        <taxon>Eukaryota</taxon>
        <taxon>Fungi</taxon>
        <taxon>Dikarya</taxon>
        <taxon>Ascomycota</taxon>
        <taxon>Pezizomycotina</taxon>
        <taxon>Sordariomycetes</taxon>
        <taxon>Sordariomycetidae</taxon>
        <taxon>Diaporthales</taxon>
        <taxon>Diaporthaceae</taxon>
        <taxon>Diaporthe</taxon>
    </lineage>
</organism>
<feature type="compositionally biased region" description="Acidic residues" evidence="1">
    <location>
        <begin position="318"/>
        <end position="330"/>
    </location>
</feature>
<feature type="region of interest" description="Disordered" evidence="1">
    <location>
        <begin position="89"/>
        <end position="241"/>
    </location>
</feature>
<evidence type="ECO:0000256" key="1">
    <source>
        <dbReference type="SAM" id="MobiDB-lite"/>
    </source>
</evidence>
<accession>A0A0G2FH41</accession>
<reference evidence="2 3" key="2">
    <citation type="submission" date="2015-05" db="EMBL/GenBank/DDBJ databases">
        <authorList>
            <person name="Morales-Cruz A."/>
            <person name="Amrine K.C."/>
            <person name="Cantu D."/>
        </authorList>
    </citation>
    <scope>NUCLEOTIDE SEQUENCE [LARGE SCALE GENOMIC DNA]</scope>
    <source>
        <strain evidence="2">DA912</strain>
    </source>
</reference>
<dbReference type="SUPFAM" id="SSF54928">
    <property type="entry name" value="RNA-binding domain, RBD"/>
    <property type="match status" value="1"/>
</dbReference>
<sequence length="579" mass="63874">MTDVAIPKSAHRSEEQYTRLHIAPLDTELLKVIVPQAALSKARTISYHTLQAFPERPYGFIELPSADAQKIKNKLNGAVLKGVKIRVEPARPDNMPKPDPDAIVGAAAGGDSERKLKKSKTDKREKKRKRDPQEIAGIELEEGRKVKRGWTVTPDEAKSNKKKEKEREKAKSKSGDAKKEKERKDKKEKKKRRRDAESEYTEGPECLVKTQLPPNKRDVVAGDLKGGDMTKSKKHKKHEIVVHEFKNTTKFPTYFKASKGATEPGKDYDFVEGKGWVDSNGNVVEKVKSTRPKGLPRTQVEKTVNKDDDTTSSSGSSSEEEEDSEADEDADASKQRKTVAHPGLKALAIDTATSAGLESTPDSARPKSSSSARSLTIKIPPATPSSNKVHPLEALYKRQQQGEAAATADATGDQPFAFFSGQDVEEDDDNDLSQGGAVDGPEIENGESSSLVGLSQGNQLPMTPFSKQDFEWRGMRSAAPTPDTAHPSRYSRIWPLRDDREGSPGIAEGEEHDDGHDGLDSPGGGAGPENEAEGEPTNPNTDFQKWFYENRGDLNRSWMKRRKVAAKQKRYRENKARAT</sequence>
<evidence type="ECO:0000313" key="3">
    <source>
        <dbReference type="Proteomes" id="UP000034680"/>
    </source>
</evidence>
<feature type="region of interest" description="Disordered" evidence="1">
    <location>
        <begin position="274"/>
        <end position="579"/>
    </location>
</feature>
<feature type="compositionally biased region" description="Low complexity" evidence="1">
    <location>
        <begin position="359"/>
        <end position="374"/>
    </location>
</feature>
<dbReference type="InterPro" id="IPR035979">
    <property type="entry name" value="RBD_domain_sf"/>
</dbReference>
<dbReference type="STRING" id="1214573.A0A0G2FH41"/>
<feature type="compositionally biased region" description="Low complexity" evidence="1">
    <location>
        <begin position="399"/>
        <end position="414"/>
    </location>
</feature>
<reference evidence="2 3" key="1">
    <citation type="submission" date="2015-05" db="EMBL/GenBank/DDBJ databases">
        <title>Distinctive expansion of gene families associated with plant cell wall degradation and secondary metabolism in the genomes of grapevine trunk pathogens.</title>
        <authorList>
            <person name="Lawrence D.P."/>
            <person name="Travadon R."/>
            <person name="Rolshausen P.E."/>
            <person name="Baumgartner K."/>
        </authorList>
    </citation>
    <scope>NUCLEOTIDE SEQUENCE [LARGE SCALE GENOMIC DNA]</scope>
    <source>
        <strain evidence="2">DA912</strain>
    </source>
</reference>
<feature type="compositionally biased region" description="Basic and acidic residues" evidence="1">
    <location>
        <begin position="89"/>
        <end position="100"/>
    </location>
</feature>
<dbReference type="AlphaFoldDB" id="A0A0G2FH41"/>
<dbReference type="OrthoDB" id="3595585at2759"/>
<protein>
    <recommendedName>
        <fullName evidence="4">Suppressor protein srp40</fullName>
    </recommendedName>
</protein>
<evidence type="ECO:0008006" key="4">
    <source>
        <dbReference type="Google" id="ProtNLM"/>
    </source>
</evidence>
<feature type="compositionally biased region" description="Basic and acidic residues" evidence="1">
    <location>
        <begin position="299"/>
        <end position="309"/>
    </location>
</feature>
<comment type="caution">
    <text evidence="2">The sequence shown here is derived from an EMBL/GenBank/DDBJ whole genome shotgun (WGS) entry which is preliminary data.</text>
</comment>
<proteinExistence type="predicted"/>
<feature type="compositionally biased region" description="Basic residues" evidence="1">
    <location>
        <begin position="558"/>
        <end position="570"/>
    </location>
</feature>
<gene>
    <name evidence="2" type="ORF">UCDDA912_g06642</name>
</gene>
<name>A0A0G2FH41_9PEZI</name>
<evidence type="ECO:0000313" key="2">
    <source>
        <dbReference type="EMBL" id="KKY33419.1"/>
    </source>
</evidence>
<feature type="compositionally biased region" description="Basic and acidic residues" evidence="1">
    <location>
        <begin position="215"/>
        <end position="231"/>
    </location>
</feature>
<feature type="compositionally biased region" description="Basic residues" evidence="1">
    <location>
        <begin position="115"/>
        <end position="130"/>
    </location>
</feature>